<evidence type="ECO:0000256" key="6">
    <source>
        <dbReference type="SAM" id="SignalP"/>
    </source>
</evidence>
<evidence type="ECO:0000256" key="5">
    <source>
        <dbReference type="ARBA" id="ARBA00023157"/>
    </source>
</evidence>
<organism evidence="8 9">
    <name type="scientific">Cloeon dipterum</name>
    <dbReference type="NCBI Taxonomy" id="197152"/>
    <lineage>
        <taxon>Eukaryota</taxon>
        <taxon>Metazoa</taxon>
        <taxon>Ecdysozoa</taxon>
        <taxon>Arthropoda</taxon>
        <taxon>Hexapoda</taxon>
        <taxon>Insecta</taxon>
        <taxon>Pterygota</taxon>
        <taxon>Palaeoptera</taxon>
        <taxon>Ephemeroptera</taxon>
        <taxon>Pisciforma</taxon>
        <taxon>Baetidae</taxon>
        <taxon>Cloeon</taxon>
    </lineage>
</organism>
<keyword evidence="6" id="KW-0732">Signal</keyword>
<proteinExistence type="inferred from homology"/>
<dbReference type="Proteomes" id="UP000494165">
    <property type="component" value="Unassembled WGS sequence"/>
</dbReference>
<dbReference type="InterPro" id="IPR043504">
    <property type="entry name" value="Peptidase_S1_PA_chymotrypsin"/>
</dbReference>
<keyword evidence="4" id="KW-0720">Serine protease</keyword>
<keyword evidence="9" id="KW-1185">Reference proteome</keyword>
<dbReference type="InterPro" id="IPR009003">
    <property type="entry name" value="Peptidase_S1_PA"/>
</dbReference>
<evidence type="ECO:0000313" key="9">
    <source>
        <dbReference type="Proteomes" id="UP000494165"/>
    </source>
</evidence>
<dbReference type="InterPro" id="IPR001254">
    <property type="entry name" value="Trypsin_dom"/>
</dbReference>
<feature type="domain" description="Peptidase S1" evidence="7">
    <location>
        <begin position="127"/>
        <end position="366"/>
    </location>
</feature>
<dbReference type="GO" id="GO:0004252">
    <property type="term" value="F:serine-type endopeptidase activity"/>
    <property type="evidence" value="ECO:0007669"/>
    <property type="project" value="InterPro"/>
</dbReference>
<comment type="similarity">
    <text evidence="1">Belongs to the peptidase S1 family.</text>
</comment>
<dbReference type="InterPro" id="IPR050430">
    <property type="entry name" value="Peptidase_S1"/>
</dbReference>
<dbReference type="AlphaFoldDB" id="A0A8S1DD44"/>
<keyword evidence="5" id="KW-1015">Disulfide bond</keyword>
<dbReference type="OrthoDB" id="5597713at2759"/>
<dbReference type="GO" id="GO:0006508">
    <property type="term" value="P:proteolysis"/>
    <property type="evidence" value="ECO:0007669"/>
    <property type="project" value="UniProtKB-KW"/>
</dbReference>
<evidence type="ECO:0000256" key="2">
    <source>
        <dbReference type="ARBA" id="ARBA00022670"/>
    </source>
</evidence>
<evidence type="ECO:0000259" key="7">
    <source>
        <dbReference type="PROSITE" id="PS50240"/>
    </source>
</evidence>
<dbReference type="Pfam" id="PF00089">
    <property type="entry name" value="Trypsin"/>
    <property type="match status" value="1"/>
</dbReference>
<evidence type="ECO:0000313" key="8">
    <source>
        <dbReference type="EMBL" id="CAB3380454.1"/>
    </source>
</evidence>
<dbReference type="PANTHER" id="PTHR24276:SF91">
    <property type="entry name" value="AT26814P-RELATED"/>
    <property type="match status" value="1"/>
</dbReference>
<reference evidence="8 9" key="1">
    <citation type="submission" date="2020-04" db="EMBL/GenBank/DDBJ databases">
        <authorList>
            <person name="Alioto T."/>
            <person name="Alioto T."/>
            <person name="Gomez Garrido J."/>
        </authorList>
    </citation>
    <scope>NUCLEOTIDE SEQUENCE [LARGE SCALE GENOMIC DNA]</scope>
</reference>
<dbReference type="InterPro" id="IPR001314">
    <property type="entry name" value="Peptidase_S1A"/>
</dbReference>
<dbReference type="PROSITE" id="PS50240">
    <property type="entry name" value="TRYPSIN_DOM"/>
    <property type="match status" value="1"/>
</dbReference>
<sequence length="370" mass="39918">MSSLQWLLCLTLLAQSARAKHYEIRGKIELVDYSGRDDASKEILGFASKEQSTDDDTDSEDDFSFNEAETQRFLEEVLRDDIDSDTDTELKSSTASKNEISCTAGNLARVNEELRSNSNDTQRRARILGGADVVGATNVQFTYNVLVEGGPIFATQSRFCGGAILSRFWVLTAAQCVVGVAPITVHVGAPTDPPMQGVGIQATPYVHPDFVLNTLKNDIALLKLIRPVAFGATISSILLSTTSVDTLSGVDLRTFGWGPADDSVALPATPPLFFVDSKNVPKTTCQTQTQETYVTYPGNTGCLSTASATEGICFADAGGPVVFIDDVSGTEKIVGINSFHLPCPSLFPSSYTRVLPFLHWIKQTTKLVLT</sequence>
<evidence type="ECO:0000256" key="4">
    <source>
        <dbReference type="ARBA" id="ARBA00022825"/>
    </source>
</evidence>
<dbReference type="EMBL" id="CADEPI010000208">
    <property type="protein sequence ID" value="CAB3380454.1"/>
    <property type="molecule type" value="Genomic_DNA"/>
</dbReference>
<keyword evidence="3" id="KW-0378">Hydrolase</keyword>
<dbReference type="SUPFAM" id="SSF50494">
    <property type="entry name" value="Trypsin-like serine proteases"/>
    <property type="match status" value="1"/>
</dbReference>
<accession>A0A8S1DD44</accession>
<dbReference type="PANTHER" id="PTHR24276">
    <property type="entry name" value="POLYSERASE-RELATED"/>
    <property type="match status" value="1"/>
</dbReference>
<dbReference type="Gene3D" id="2.40.10.10">
    <property type="entry name" value="Trypsin-like serine proteases"/>
    <property type="match status" value="1"/>
</dbReference>
<feature type="chain" id="PRO_5035817030" description="Peptidase S1 domain-containing protein" evidence="6">
    <location>
        <begin position="20"/>
        <end position="370"/>
    </location>
</feature>
<dbReference type="PRINTS" id="PR00722">
    <property type="entry name" value="CHYMOTRYPSIN"/>
</dbReference>
<name>A0A8S1DD44_9INSE</name>
<evidence type="ECO:0000256" key="3">
    <source>
        <dbReference type="ARBA" id="ARBA00022801"/>
    </source>
</evidence>
<comment type="caution">
    <text evidence="8">The sequence shown here is derived from an EMBL/GenBank/DDBJ whole genome shotgun (WGS) entry which is preliminary data.</text>
</comment>
<evidence type="ECO:0000256" key="1">
    <source>
        <dbReference type="ARBA" id="ARBA00007664"/>
    </source>
</evidence>
<feature type="signal peptide" evidence="6">
    <location>
        <begin position="1"/>
        <end position="19"/>
    </location>
</feature>
<keyword evidence="2" id="KW-0645">Protease</keyword>
<dbReference type="SMART" id="SM00020">
    <property type="entry name" value="Tryp_SPc"/>
    <property type="match status" value="1"/>
</dbReference>
<gene>
    <name evidence="8" type="ORF">CLODIP_2_CD12669</name>
</gene>
<protein>
    <recommendedName>
        <fullName evidence="7">Peptidase S1 domain-containing protein</fullName>
    </recommendedName>
</protein>